<keyword evidence="4 5" id="KW-0472">Membrane</keyword>
<reference evidence="7 8" key="1">
    <citation type="submission" date="2018-08" db="EMBL/GenBank/DDBJ databases">
        <title>A genome reference for cultivated species of the human gut microbiota.</title>
        <authorList>
            <person name="Zou Y."/>
            <person name="Xue W."/>
            <person name="Luo G."/>
        </authorList>
    </citation>
    <scope>NUCLEOTIDE SEQUENCE [LARGE SCALE GENOMIC DNA]</scope>
    <source>
        <strain evidence="7 8">AF20-9LB</strain>
    </source>
</reference>
<feature type="transmembrane region" description="Helical" evidence="5">
    <location>
        <begin position="36"/>
        <end position="55"/>
    </location>
</feature>
<evidence type="ECO:0000259" key="6">
    <source>
        <dbReference type="Pfam" id="PF04932"/>
    </source>
</evidence>
<feature type="transmembrane region" description="Helical" evidence="5">
    <location>
        <begin position="62"/>
        <end position="82"/>
    </location>
</feature>
<dbReference type="EMBL" id="QRVZ01000009">
    <property type="protein sequence ID" value="RGS83338.1"/>
    <property type="molecule type" value="Genomic_DNA"/>
</dbReference>
<feature type="transmembrane region" description="Helical" evidence="5">
    <location>
        <begin position="12"/>
        <end position="30"/>
    </location>
</feature>
<feature type="domain" description="O-antigen ligase-related" evidence="6">
    <location>
        <begin position="173"/>
        <end position="315"/>
    </location>
</feature>
<protein>
    <recommendedName>
        <fullName evidence="6">O-antigen ligase-related domain-containing protein</fullName>
    </recommendedName>
</protein>
<dbReference type="GO" id="GO:0016020">
    <property type="term" value="C:membrane"/>
    <property type="evidence" value="ECO:0007669"/>
    <property type="project" value="UniProtKB-SubCell"/>
</dbReference>
<feature type="transmembrane region" description="Helical" evidence="5">
    <location>
        <begin position="334"/>
        <end position="357"/>
    </location>
</feature>
<dbReference type="PANTHER" id="PTHR37422">
    <property type="entry name" value="TEICHURONIC ACID BIOSYNTHESIS PROTEIN TUAE"/>
    <property type="match status" value="1"/>
</dbReference>
<feature type="transmembrane region" description="Helical" evidence="5">
    <location>
        <begin position="171"/>
        <end position="203"/>
    </location>
</feature>
<evidence type="ECO:0000256" key="5">
    <source>
        <dbReference type="SAM" id="Phobius"/>
    </source>
</evidence>
<organism evidence="7 8">
    <name type="scientific">Bacteroides ovatus</name>
    <dbReference type="NCBI Taxonomy" id="28116"/>
    <lineage>
        <taxon>Bacteria</taxon>
        <taxon>Pseudomonadati</taxon>
        <taxon>Bacteroidota</taxon>
        <taxon>Bacteroidia</taxon>
        <taxon>Bacteroidales</taxon>
        <taxon>Bacteroidaceae</taxon>
        <taxon>Bacteroides</taxon>
    </lineage>
</organism>
<feature type="transmembrane region" description="Helical" evidence="5">
    <location>
        <begin position="118"/>
        <end position="136"/>
    </location>
</feature>
<evidence type="ECO:0000313" key="7">
    <source>
        <dbReference type="EMBL" id="RGS83338.1"/>
    </source>
</evidence>
<comment type="caution">
    <text evidence="7">The sequence shown here is derived from an EMBL/GenBank/DDBJ whole genome shotgun (WGS) entry which is preliminary data.</text>
</comment>
<comment type="subcellular location">
    <subcellularLocation>
        <location evidence="1">Membrane</location>
        <topology evidence="1">Multi-pass membrane protein</topology>
    </subcellularLocation>
</comment>
<accession>A0A395VYJ1</accession>
<evidence type="ECO:0000256" key="2">
    <source>
        <dbReference type="ARBA" id="ARBA00022692"/>
    </source>
</evidence>
<feature type="transmembrane region" description="Helical" evidence="5">
    <location>
        <begin position="302"/>
        <end position="322"/>
    </location>
</feature>
<gene>
    <name evidence="7" type="ORF">DWX70_13230</name>
</gene>
<evidence type="ECO:0000256" key="3">
    <source>
        <dbReference type="ARBA" id="ARBA00022989"/>
    </source>
</evidence>
<dbReference type="PANTHER" id="PTHR37422:SF13">
    <property type="entry name" value="LIPOPOLYSACCHARIDE BIOSYNTHESIS PROTEIN PA4999-RELATED"/>
    <property type="match status" value="1"/>
</dbReference>
<name>A0A395VYJ1_BACOV</name>
<proteinExistence type="predicted"/>
<evidence type="ECO:0000256" key="1">
    <source>
        <dbReference type="ARBA" id="ARBA00004141"/>
    </source>
</evidence>
<dbReference type="InterPro" id="IPR051533">
    <property type="entry name" value="WaaL-like"/>
</dbReference>
<feature type="transmembrane region" description="Helical" evidence="5">
    <location>
        <begin position="88"/>
        <end position="106"/>
    </location>
</feature>
<dbReference type="InterPro" id="IPR007016">
    <property type="entry name" value="O-antigen_ligase-rel_domated"/>
</dbReference>
<evidence type="ECO:0000313" key="8">
    <source>
        <dbReference type="Proteomes" id="UP000266492"/>
    </source>
</evidence>
<evidence type="ECO:0000256" key="4">
    <source>
        <dbReference type="ARBA" id="ARBA00023136"/>
    </source>
</evidence>
<keyword evidence="3 5" id="KW-1133">Transmembrane helix</keyword>
<sequence>MVNIIRRYKYFIISLFVLYLSLAPTVIVSFGSMRFLPIVSLMVFSFCGVLSWNYAKKARMGFIICFFCVYIIFNSMFTPSSYENSMVTVLRSTFWCWGYIVSYAMFNSQSITYFRFERNVMIISIVFIAVFFLGHMSNISDSAENVGDNVIFYSLMFVPWVALMNNKMKKWLILLIISLCVLISLKRSSTIIIIATLIILYYADNFRGHNLKPSTIVGALLIIVCVFGVLHLASDKVSVVSERFEALEDDGGSGRNSIFEDVYERYERGSIVQKIFGRGFDSVRRDSSYIVPVSAHNDFLEVLYDFGAIGFIFYLLIHLSLIKWTIRLLRARSQLAFPVLISYVCFLVMSMVSHLILYPTYFGLLTAFWAYAECKDNELQYQ</sequence>
<dbReference type="AlphaFoldDB" id="A0A395VYJ1"/>
<dbReference type="Proteomes" id="UP000266492">
    <property type="component" value="Unassembled WGS sequence"/>
</dbReference>
<keyword evidence="2 5" id="KW-0812">Transmembrane</keyword>
<dbReference type="Pfam" id="PF04932">
    <property type="entry name" value="Wzy_C"/>
    <property type="match status" value="1"/>
</dbReference>
<feature type="transmembrane region" description="Helical" evidence="5">
    <location>
        <begin position="215"/>
        <end position="233"/>
    </location>
</feature>